<comment type="caution">
    <text evidence="9">Lacks conserved residue(s) required for the propagation of feature annotation.</text>
</comment>
<gene>
    <name evidence="9" type="primary">lspA</name>
    <name evidence="11" type="ordered locus">Plabr_4508</name>
</gene>
<dbReference type="KEGG" id="pbs:Plabr_4508"/>
<dbReference type="EMBL" id="CP002546">
    <property type="protein sequence ID" value="ADY62079.1"/>
    <property type="molecule type" value="Genomic_DNA"/>
</dbReference>
<dbReference type="GO" id="GO:0005886">
    <property type="term" value="C:plasma membrane"/>
    <property type="evidence" value="ECO:0007669"/>
    <property type="project" value="UniProtKB-SubCell"/>
</dbReference>
<dbReference type="EC" id="3.4.23.36" evidence="9"/>
<name>F0SMA0_RUBBR</name>
<keyword evidence="7 9" id="KW-1133">Transmembrane helix</keyword>
<dbReference type="PANTHER" id="PTHR33695:SF1">
    <property type="entry name" value="LIPOPROTEIN SIGNAL PEPTIDASE"/>
    <property type="match status" value="1"/>
</dbReference>
<comment type="pathway">
    <text evidence="9">Protein modification; lipoprotein biosynthesis (signal peptide cleavage).</text>
</comment>
<proteinExistence type="inferred from homology"/>
<keyword evidence="6 9" id="KW-0378">Hydrolase</keyword>
<dbReference type="HOGENOM" id="CLU_524669_0_0_0"/>
<dbReference type="PRINTS" id="PR00781">
    <property type="entry name" value="LIPOSIGPTASE"/>
</dbReference>
<keyword evidence="11" id="KW-0449">Lipoprotein</keyword>
<keyword evidence="4 9" id="KW-0812">Transmembrane</keyword>
<dbReference type="InterPro" id="IPR001872">
    <property type="entry name" value="Peptidase_A8"/>
</dbReference>
<comment type="subcellular location">
    <subcellularLocation>
        <location evidence="9">Cell inner membrane</location>
        <topology evidence="9">Multi-pass membrane protein</topology>
    </subcellularLocation>
</comment>
<dbReference type="GO" id="GO:0006508">
    <property type="term" value="P:proteolysis"/>
    <property type="evidence" value="ECO:0007669"/>
    <property type="project" value="UniProtKB-KW"/>
</dbReference>
<keyword evidence="9" id="KW-0997">Cell inner membrane</keyword>
<keyword evidence="5 9" id="KW-0064">Aspartyl protease</keyword>
<keyword evidence="12" id="KW-1185">Reference proteome</keyword>
<feature type="active site" evidence="9">
    <location>
        <position position="143"/>
    </location>
</feature>
<comment type="function">
    <text evidence="9">This protein specifically catalyzes the removal of signal peptides from prolipoproteins.</text>
</comment>
<dbReference type="GO" id="GO:0004190">
    <property type="term" value="F:aspartic-type endopeptidase activity"/>
    <property type="evidence" value="ECO:0007669"/>
    <property type="project" value="UniProtKB-UniRule"/>
</dbReference>
<evidence type="ECO:0000256" key="9">
    <source>
        <dbReference type="HAMAP-Rule" id="MF_00161"/>
    </source>
</evidence>
<accession>F0SMA0</accession>
<sequence length="519" mass="57199">MSLTSSSDAHASAVPAPPTSRPIASSLIAAIGCLLLLLADQLTKQLAIAYLPDREPQSFFNDLFRITYAENSGAFLSLGADWSPWPRFLLMVIGNGLMLLVIGWILWKQTGLNARWRTGWLLVFLGGLGNLIDRLLYDGRVIDFLNMGIGGLRTGIFNLADVYISAGLLILIGCSLFEPRETDTPHSDTPSDSSSKSQGLAMLLFASFLLGPQTITLADTVVYRAGSRGGHVALNGRILEFNQRQMQFRVDSPDTIHNLTNDQVISFSANLLEAHRQAEAALEKNDFASARERTLTALNQETRPWLRRELLALMTLIATNQGDWITAANQYFAMLESDSDTRNQDVIPVMWTDLELDNETLQFARRELASSDGVHQLVAASWLLGAPADATEATEVLKELLYSPNPLVRNLARCQLWRPDLKDGKLSDGDLERWERQAGELTEPLKAGPMFLLGAGYQQLIQPELAAARLLWLPIMDARRVDLARQATLTAADLLSSVGQIEAAARLTAEAEQRFGTQN</sequence>
<comment type="similarity">
    <text evidence="1 9 10">Belongs to the peptidase A8 family.</text>
</comment>
<dbReference type="Pfam" id="PF01252">
    <property type="entry name" value="Peptidase_A8"/>
    <property type="match status" value="1"/>
</dbReference>
<evidence type="ECO:0000256" key="3">
    <source>
        <dbReference type="ARBA" id="ARBA00022670"/>
    </source>
</evidence>
<dbReference type="Proteomes" id="UP000006860">
    <property type="component" value="Chromosome"/>
</dbReference>
<evidence type="ECO:0000313" key="11">
    <source>
        <dbReference type="EMBL" id="ADY62079.1"/>
    </source>
</evidence>
<keyword evidence="2 9" id="KW-1003">Cell membrane</keyword>
<dbReference type="HAMAP" id="MF_00161">
    <property type="entry name" value="LspA"/>
    <property type="match status" value="1"/>
</dbReference>
<dbReference type="NCBIfam" id="TIGR00077">
    <property type="entry name" value="lspA"/>
    <property type="match status" value="1"/>
</dbReference>
<protein>
    <recommendedName>
        <fullName evidence="9">Lipoprotein signal peptidase</fullName>
        <ecNumber evidence="9">3.4.23.36</ecNumber>
    </recommendedName>
    <alternativeName>
        <fullName evidence="9">Prolipoprotein signal peptidase</fullName>
    </alternativeName>
    <alternativeName>
        <fullName evidence="9">Signal peptidase II</fullName>
        <shortName evidence="9">SPase II</shortName>
    </alternativeName>
</protein>
<dbReference type="AlphaFoldDB" id="F0SMA0"/>
<comment type="catalytic activity">
    <reaction evidence="9">
        <text>Release of signal peptides from bacterial membrane prolipoproteins. Hydrolyzes -Xaa-Yaa-Zaa-|-(S,diacylglyceryl)Cys-, in which Xaa is hydrophobic (preferably Leu), and Yaa (Ala or Ser) and Zaa (Gly or Ala) have small, neutral side chains.</text>
        <dbReference type="EC" id="3.4.23.36"/>
    </reaction>
</comment>
<dbReference type="UniPathway" id="UPA00665"/>
<feature type="transmembrane region" description="Helical" evidence="9">
    <location>
        <begin position="88"/>
        <end position="107"/>
    </location>
</feature>
<evidence type="ECO:0000256" key="5">
    <source>
        <dbReference type="ARBA" id="ARBA00022750"/>
    </source>
</evidence>
<organism evidence="11 12">
    <name type="scientific">Rubinisphaera brasiliensis (strain ATCC 49424 / DSM 5305 / JCM 21570 / IAM 15109 / NBRC 103401 / IFAM 1448)</name>
    <name type="common">Planctomyces brasiliensis</name>
    <dbReference type="NCBI Taxonomy" id="756272"/>
    <lineage>
        <taxon>Bacteria</taxon>
        <taxon>Pseudomonadati</taxon>
        <taxon>Planctomycetota</taxon>
        <taxon>Planctomycetia</taxon>
        <taxon>Planctomycetales</taxon>
        <taxon>Planctomycetaceae</taxon>
        <taxon>Rubinisphaera</taxon>
    </lineage>
</organism>
<evidence type="ECO:0000313" key="12">
    <source>
        <dbReference type="Proteomes" id="UP000006860"/>
    </source>
</evidence>
<evidence type="ECO:0000256" key="10">
    <source>
        <dbReference type="RuleBase" id="RU004181"/>
    </source>
</evidence>
<feature type="active site" evidence="9">
    <location>
        <position position="161"/>
    </location>
</feature>
<dbReference type="OrthoDB" id="241280at2"/>
<evidence type="ECO:0000256" key="4">
    <source>
        <dbReference type="ARBA" id="ARBA00022692"/>
    </source>
</evidence>
<evidence type="ECO:0000256" key="1">
    <source>
        <dbReference type="ARBA" id="ARBA00006139"/>
    </source>
</evidence>
<dbReference type="PANTHER" id="PTHR33695">
    <property type="entry name" value="LIPOPROTEIN SIGNAL PEPTIDASE"/>
    <property type="match status" value="1"/>
</dbReference>
<reference evidence="12" key="1">
    <citation type="submission" date="2011-02" db="EMBL/GenBank/DDBJ databases">
        <title>The complete genome of Planctomyces brasiliensis DSM 5305.</title>
        <authorList>
            <person name="Lucas S."/>
            <person name="Copeland A."/>
            <person name="Lapidus A."/>
            <person name="Bruce D."/>
            <person name="Goodwin L."/>
            <person name="Pitluck S."/>
            <person name="Kyrpides N."/>
            <person name="Mavromatis K."/>
            <person name="Pagani I."/>
            <person name="Ivanova N."/>
            <person name="Ovchinnikova G."/>
            <person name="Lu M."/>
            <person name="Detter J.C."/>
            <person name="Han C."/>
            <person name="Land M."/>
            <person name="Hauser L."/>
            <person name="Markowitz V."/>
            <person name="Cheng J.-F."/>
            <person name="Hugenholtz P."/>
            <person name="Woyke T."/>
            <person name="Wu D."/>
            <person name="Tindall B."/>
            <person name="Pomrenke H.G."/>
            <person name="Brambilla E."/>
            <person name="Klenk H.-P."/>
            <person name="Eisen J.A."/>
        </authorList>
    </citation>
    <scope>NUCLEOTIDE SEQUENCE [LARGE SCALE GENOMIC DNA]</scope>
    <source>
        <strain evidence="12">ATCC 49424 / DSM 5305 / JCM 21570 / NBRC 103401 / IFAM 1448</strain>
    </source>
</reference>
<keyword evidence="8 9" id="KW-0472">Membrane</keyword>
<keyword evidence="3 9" id="KW-0645">Protease</keyword>
<evidence type="ECO:0000256" key="8">
    <source>
        <dbReference type="ARBA" id="ARBA00023136"/>
    </source>
</evidence>
<feature type="transmembrane region" description="Helical" evidence="9">
    <location>
        <begin position="119"/>
        <end position="136"/>
    </location>
</feature>
<evidence type="ECO:0000256" key="6">
    <source>
        <dbReference type="ARBA" id="ARBA00022801"/>
    </source>
</evidence>
<dbReference type="RefSeq" id="WP_013630784.1">
    <property type="nucleotide sequence ID" value="NC_015174.1"/>
</dbReference>
<dbReference type="eggNOG" id="COG0597">
    <property type="taxonomic scope" value="Bacteria"/>
</dbReference>
<dbReference type="STRING" id="756272.Plabr_4508"/>
<evidence type="ECO:0000256" key="2">
    <source>
        <dbReference type="ARBA" id="ARBA00022475"/>
    </source>
</evidence>
<evidence type="ECO:0000256" key="7">
    <source>
        <dbReference type="ARBA" id="ARBA00022989"/>
    </source>
</evidence>